<evidence type="ECO:0000256" key="4">
    <source>
        <dbReference type="ARBA" id="ARBA00022723"/>
    </source>
</evidence>
<organism evidence="11 12">
    <name type="scientific">Ideonella margarita</name>
    <dbReference type="NCBI Taxonomy" id="2984191"/>
    <lineage>
        <taxon>Bacteria</taxon>
        <taxon>Pseudomonadati</taxon>
        <taxon>Pseudomonadota</taxon>
        <taxon>Betaproteobacteria</taxon>
        <taxon>Burkholderiales</taxon>
        <taxon>Sphaerotilaceae</taxon>
        <taxon>Ideonella</taxon>
    </lineage>
</organism>
<evidence type="ECO:0000256" key="8">
    <source>
        <dbReference type="PROSITE-ProRule" id="PRU00433"/>
    </source>
</evidence>
<dbReference type="Pfam" id="PF00034">
    <property type="entry name" value="Cytochrom_C"/>
    <property type="match status" value="1"/>
</dbReference>
<dbReference type="PANTHER" id="PTHR33751:SF9">
    <property type="entry name" value="CYTOCHROME C4"/>
    <property type="match status" value="1"/>
</dbReference>
<evidence type="ECO:0000256" key="9">
    <source>
        <dbReference type="SAM" id="SignalP"/>
    </source>
</evidence>
<dbReference type="InterPro" id="IPR036909">
    <property type="entry name" value="Cyt_c-like_dom_sf"/>
</dbReference>
<keyword evidence="2" id="KW-0813">Transport</keyword>
<dbReference type="InterPro" id="IPR009056">
    <property type="entry name" value="Cyt_c-like_dom"/>
</dbReference>
<keyword evidence="6" id="KW-0249">Electron transport</keyword>
<feature type="domain" description="Cytochrome c" evidence="10">
    <location>
        <begin position="49"/>
        <end position="134"/>
    </location>
</feature>
<dbReference type="PROSITE" id="PS51007">
    <property type="entry name" value="CYTC"/>
    <property type="match status" value="2"/>
</dbReference>
<evidence type="ECO:0000256" key="5">
    <source>
        <dbReference type="ARBA" id="ARBA00022764"/>
    </source>
</evidence>
<feature type="signal peptide" evidence="9">
    <location>
        <begin position="1"/>
        <end position="40"/>
    </location>
</feature>
<dbReference type="InterPro" id="IPR050597">
    <property type="entry name" value="Cytochrome_c_Oxidase_Subunit"/>
</dbReference>
<feature type="domain" description="Cytochrome c" evidence="10">
    <location>
        <begin position="146"/>
        <end position="232"/>
    </location>
</feature>
<dbReference type="InterPro" id="IPR024167">
    <property type="entry name" value="Cytochrome_c4-like"/>
</dbReference>
<evidence type="ECO:0000313" key="11">
    <source>
        <dbReference type="EMBL" id="MEK8044773.1"/>
    </source>
</evidence>
<keyword evidence="9" id="KW-0732">Signal</keyword>
<keyword evidence="12" id="KW-1185">Reference proteome</keyword>
<dbReference type="SUPFAM" id="SSF46626">
    <property type="entry name" value="Cytochrome c"/>
    <property type="match status" value="2"/>
</dbReference>
<proteinExistence type="predicted"/>
<dbReference type="PIRSF" id="PIRSF000005">
    <property type="entry name" value="Cytochrome_c4"/>
    <property type="match status" value="1"/>
</dbReference>
<gene>
    <name evidence="11" type="ORF">AACH00_00275</name>
</gene>
<name>A0ABU9BYU9_9BURK</name>
<protein>
    <submittedName>
        <fullName evidence="11">C-type cytochrome</fullName>
    </submittedName>
</protein>
<keyword evidence="3 8" id="KW-0349">Heme</keyword>
<evidence type="ECO:0000256" key="3">
    <source>
        <dbReference type="ARBA" id="ARBA00022617"/>
    </source>
</evidence>
<comment type="subcellular location">
    <subcellularLocation>
        <location evidence="1">Periplasm</location>
    </subcellularLocation>
</comment>
<dbReference type="Gene3D" id="1.10.760.10">
    <property type="entry name" value="Cytochrome c-like domain"/>
    <property type="match status" value="2"/>
</dbReference>
<feature type="chain" id="PRO_5046946061" evidence="9">
    <location>
        <begin position="41"/>
        <end position="232"/>
    </location>
</feature>
<comment type="caution">
    <text evidence="11">The sequence shown here is derived from an EMBL/GenBank/DDBJ whole genome shotgun (WGS) entry which is preliminary data.</text>
</comment>
<evidence type="ECO:0000256" key="1">
    <source>
        <dbReference type="ARBA" id="ARBA00004418"/>
    </source>
</evidence>
<dbReference type="PANTHER" id="PTHR33751">
    <property type="entry name" value="CBB3-TYPE CYTOCHROME C OXIDASE SUBUNIT FIXP"/>
    <property type="match status" value="1"/>
</dbReference>
<sequence>MVTTRLSPSLAPRRATRPRHARAALALAAICLLAPALGNAAGPVPTAPTDTLSSATVQRVVQICASCHGEDGRSLRPEFPVLAGQRSNYIQRQLKALRSEERFEVHRSGDMQAVAGWLDDAAIRSLGDYFERQIPLSGRPSGASADVLAEGQRLFIKGQPERGVRACASCHGDAAEGAASFPRLAGQHAPYLLQQLQAFQARQRPHGILMEQETAPMSPAQLQAVAAWLQTR</sequence>
<evidence type="ECO:0000256" key="7">
    <source>
        <dbReference type="ARBA" id="ARBA00023004"/>
    </source>
</evidence>
<evidence type="ECO:0000259" key="10">
    <source>
        <dbReference type="PROSITE" id="PS51007"/>
    </source>
</evidence>
<reference evidence="11 12" key="1">
    <citation type="submission" date="2024-04" db="EMBL/GenBank/DDBJ databases">
        <title>Novel species of the genus Ideonella isolated from streams.</title>
        <authorList>
            <person name="Lu H."/>
        </authorList>
    </citation>
    <scope>NUCLEOTIDE SEQUENCE [LARGE SCALE GENOMIC DNA]</scope>
    <source>
        <strain evidence="11 12">LYT19W</strain>
    </source>
</reference>
<dbReference type="RefSeq" id="WP_341396934.1">
    <property type="nucleotide sequence ID" value="NZ_JBBUTI010000001.1"/>
</dbReference>
<evidence type="ECO:0000313" key="12">
    <source>
        <dbReference type="Proteomes" id="UP001379945"/>
    </source>
</evidence>
<dbReference type="Proteomes" id="UP001379945">
    <property type="component" value="Unassembled WGS sequence"/>
</dbReference>
<evidence type="ECO:0000256" key="2">
    <source>
        <dbReference type="ARBA" id="ARBA00022448"/>
    </source>
</evidence>
<keyword evidence="5" id="KW-0574">Periplasm</keyword>
<accession>A0ABU9BYU9</accession>
<dbReference type="EMBL" id="JBBUTI010000001">
    <property type="protein sequence ID" value="MEK8044773.1"/>
    <property type="molecule type" value="Genomic_DNA"/>
</dbReference>
<keyword evidence="4 8" id="KW-0479">Metal-binding</keyword>
<evidence type="ECO:0000256" key="6">
    <source>
        <dbReference type="ARBA" id="ARBA00022982"/>
    </source>
</evidence>
<keyword evidence="7 8" id="KW-0408">Iron</keyword>